<dbReference type="HOGENOM" id="CLU_030606_3_0_1"/>
<organism evidence="1 2">
    <name type="scientific">Leersia perrieri</name>
    <dbReference type="NCBI Taxonomy" id="77586"/>
    <lineage>
        <taxon>Eukaryota</taxon>
        <taxon>Viridiplantae</taxon>
        <taxon>Streptophyta</taxon>
        <taxon>Embryophyta</taxon>
        <taxon>Tracheophyta</taxon>
        <taxon>Spermatophyta</taxon>
        <taxon>Magnoliopsida</taxon>
        <taxon>Liliopsida</taxon>
        <taxon>Poales</taxon>
        <taxon>Poaceae</taxon>
        <taxon>BOP clade</taxon>
        <taxon>Oryzoideae</taxon>
        <taxon>Oryzeae</taxon>
        <taxon>Oryzinae</taxon>
        <taxon>Leersia</taxon>
    </lineage>
</organism>
<sequence length="373" mass="43226">MDSSGGFLGFLPQTGEYSEHDEWCVLDHCNGLLLCRNETSTYRLFVCNPATRRWEKIPNYDKDMYRRAHTTYLPFDPALSPSHYEVFMIPKVPEPEMETTRDGIHVKVNVIDDPCRTMEWPPSPWRVDVFSSRTGGLWKERAFVREGEPLGTVEEIRLDPLEPIWYGTQQRYGVYYQGALYVHCRGGFVARFSLSNDTYQIIKTPETNSEKPYFGRSKKGLCFGIITRQNQLQVWILRESYGQMEWILTYKDDLKPVSAEVRSPDFPNKTFGPWIIEDETYDINLEKTETVSKVNSEWDSDNDDFISVAGRPEGSSYGYTGVVSIFGFHPYKEIIFLETSFDVAAYHLNSSKIQFLGFSRPESYYLNYTNGQL</sequence>
<evidence type="ECO:0000313" key="2">
    <source>
        <dbReference type="Proteomes" id="UP000032180"/>
    </source>
</evidence>
<evidence type="ECO:0008006" key="3">
    <source>
        <dbReference type="Google" id="ProtNLM"/>
    </source>
</evidence>
<reference evidence="2" key="2">
    <citation type="submission" date="2013-12" db="EMBL/GenBank/DDBJ databases">
        <authorList>
            <person name="Yu Y."/>
            <person name="Lee S."/>
            <person name="de Baynast K."/>
            <person name="Wissotski M."/>
            <person name="Liu L."/>
            <person name="Talag J."/>
            <person name="Goicoechea J."/>
            <person name="Angelova A."/>
            <person name="Jetty R."/>
            <person name="Kudrna D."/>
            <person name="Golser W."/>
            <person name="Rivera L."/>
            <person name="Zhang J."/>
            <person name="Wing R."/>
        </authorList>
    </citation>
    <scope>NUCLEOTIDE SEQUENCE</scope>
</reference>
<keyword evidence="2" id="KW-1185">Reference proteome</keyword>
<dbReference type="STRING" id="77586.A0A0D9XUG0"/>
<reference evidence="1 2" key="1">
    <citation type="submission" date="2012-08" db="EMBL/GenBank/DDBJ databases">
        <title>Oryza genome evolution.</title>
        <authorList>
            <person name="Wing R.A."/>
        </authorList>
    </citation>
    <scope>NUCLEOTIDE SEQUENCE</scope>
</reference>
<dbReference type="Proteomes" id="UP000032180">
    <property type="component" value="Chromosome 11"/>
</dbReference>
<evidence type="ECO:0000313" key="1">
    <source>
        <dbReference type="EnsemblPlants" id="LPERR11G16910.1"/>
    </source>
</evidence>
<reference evidence="1" key="3">
    <citation type="submission" date="2015-04" db="UniProtKB">
        <authorList>
            <consortium name="EnsemblPlants"/>
        </authorList>
    </citation>
    <scope>IDENTIFICATION</scope>
</reference>
<protein>
    <recommendedName>
        <fullName evidence="3">F-box associated domain-containing protein</fullName>
    </recommendedName>
</protein>
<dbReference type="Gramene" id="LPERR11G16910.1">
    <property type="protein sequence ID" value="LPERR11G16910.1"/>
    <property type="gene ID" value="LPERR11G16910"/>
</dbReference>
<name>A0A0D9XUG0_9ORYZ</name>
<proteinExistence type="predicted"/>
<accession>A0A0D9XUG0</accession>
<dbReference type="EnsemblPlants" id="LPERR11G16910.1">
    <property type="protein sequence ID" value="LPERR11G16910.1"/>
    <property type="gene ID" value="LPERR11G16910"/>
</dbReference>
<dbReference type="eggNOG" id="ENOG502R3XE">
    <property type="taxonomic scope" value="Eukaryota"/>
</dbReference>
<dbReference type="PANTHER" id="PTHR34591">
    <property type="entry name" value="OS03G0653100 PROTEIN-RELATED"/>
    <property type="match status" value="1"/>
</dbReference>
<dbReference type="PANTHER" id="PTHR34591:SF21">
    <property type="entry name" value="F-BOX DOMAIN CONTAINING PROTEIN, EXPRESSED"/>
    <property type="match status" value="1"/>
</dbReference>
<dbReference type="AlphaFoldDB" id="A0A0D9XUG0"/>